<dbReference type="Pfam" id="PF16810">
    <property type="entry name" value="RXLR"/>
    <property type="match status" value="1"/>
</dbReference>
<protein>
    <recommendedName>
        <fullName evidence="5">RxLR effector protein</fullName>
    </recommendedName>
</protein>
<keyword evidence="3 5" id="KW-0964">Secreted</keyword>
<comment type="function">
    <text evidence="5">Effector that suppresses plant defense responses during pathogen infection.</text>
</comment>
<dbReference type="AlphaFoldDB" id="A0A225VJI7"/>
<dbReference type="Proteomes" id="UP000198211">
    <property type="component" value="Unassembled WGS sequence"/>
</dbReference>
<comment type="caution">
    <text evidence="6">The sequence shown here is derived from an EMBL/GenBank/DDBJ whole genome shotgun (WGS) entry which is preliminary data.</text>
</comment>
<dbReference type="EMBL" id="NBNE01004398">
    <property type="protein sequence ID" value="OWZ05505.1"/>
    <property type="molecule type" value="Genomic_DNA"/>
</dbReference>
<comment type="domain">
    <text evidence="5">The RxLR-dEER motif acts to carry the protein into the host cell cytoplasm through binding to cell surface phosphatidylinositol-3-phosphate.</text>
</comment>
<evidence type="ECO:0000313" key="6">
    <source>
        <dbReference type="EMBL" id="OWZ05505.1"/>
    </source>
</evidence>
<keyword evidence="4 5" id="KW-0732">Signal</keyword>
<feature type="signal peptide" evidence="5">
    <location>
        <begin position="1"/>
        <end position="22"/>
    </location>
</feature>
<feature type="chain" id="PRO_5044961788" description="RxLR effector protein" evidence="5">
    <location>
        <begin position="23"/>
        <end position="150"/>
    </location>
</feature>
<comment type="similarity">
    <text evidence="2 5">Belongs to the RxLR effector family.</text>
</comment>
<name>A0A225VJI7_9STRA</name>
<sequence>MKKTHLFLTTSIVIFLATYSCAVSIPTIGSVTSPGRANSTVHHMRIGADNTRFLRTGKVADVERSISDKSNKEERAFPRADITVVKKKWPTASSVLKLKDKKTVGFNEYYNGFMKDAARWNKPKSVEPTASYKALLAKFKRLFISEKSVP</sequence>
<evidence type="ECO:0000256" key="1">
    <source>
        <dbReference type="ARBA" id="ARBA00004613"/>
    </source>
</evidence>
<dbReference type="InterPro" id="IPR031825">
    <property type="entry name" value="RXLR"/>
</dbReference>
<gene>
    <name evidence="6" type="ORF">PHMEG_00022400</name>
</gene>
<evidence type="ECO:0000256" key="2">
    <source>
        <dbReference type="ARBA" id="ARBA00010400"/>
    </source>
</evidence>
<organism evidence="6 7">
    <name type="scientific">Phytophthora megakarya</name>
    <dbReference type="NCBI Taxonomy" id="4795"/>
    <lineage>
        <taxon>Eukaryota</taxon>
        <taxon>Sar</taxon>
        <taxon>Stramenopiles</taxon>
        <taxon>Oomycota</taxon>
        <taxon>Peronosporomycetes</taxon>
        <taxon>Peronosporales</taxon>
        <taxon>Peronosporaceae</taxon>
        <taxon>Phytophthora</taxon>
    </lineage>
</organism>
<evidence type="ECO:0000256" key="3">
    <source>
        <dbReference type="ARBA" id="ARBA00022525"/>
    </source>
</evidence>
<reference evidence="7" key="1">
    <citation type="submission" date="2017-03" db="EMBL/GenBank/DDBJ databases">
        <title>Phytopthora megakarya and P. palmivora, two closely related causual agents of cacao black pod achieved similar genome size and gene model numbers by different mechanisms.</title>
        <authorList>
            <person name="Ali S."/>
            <person name="Shao J."/>
            <person name="Larry D.J."/>
            <person name="Kronmiller B."/>
            <person name="Shen D."/>
            <person name="Strem M.D."/>
            <person name="Melnick R.L."/>
            <person name="Guiltinan M.J."/>
            <person name="Tyler B.M."/>
            <person name="Meinhardt L.W."/>
            <person name="Bailey B.A."/>
        </authorList>
    </citation>
    <scope>NUCLEOTIDE SEQUENCE [LARGE SCALE GENOMIC DNA]</scope>
    <source>
        <strain evidence="7">zdho120</strain>
    </source>
</reference>
<accession>A0A225VJI7</accession>
<keyword evidence="7" id="KW-1185">Reference proteome</keyword>
<dbReference type="PROSITE" id="PS51257">
    <property type="entry name" value="PROKAR_LIPOPROTEIN"/>
    <property type="match status" value="1"/>
</dbReference>
<evidence type="ECO:0000313" key="7">
    <source>
        <dbReference type="Proteomes" id="UP000198211"/>
    </source>
</evidence>
<proteinExistence type="inferred from homology"/>
<evidence type="ECO:0000256" key="4">
    <source>
        <dbReference type="ARBA" id="ARBA00022729"/>
    </source>
</evidence>
<evidence type="ECO:0000256" key="5">
    <source>
        <dbReference type="RuleBase" id="RU367124"/>
    </source>
</evidence>
<comment type="subcellular location">
    <subcellularLocation>
        <location evidence="1 5">Secreted</location>
    </subcellularLocation>
</comment>